<evidence type="ECO:0000313" key="3">
    <source>
        <dbReference type="EMBL" id="NGO40486.1"/>
    </source>
</evidence>
<evidence type="ECO:0000313" key="4">
    <source>
        <dbReference type="Proteomes" id="UP000477311"/>
    </source>
</evidence>
<accession>A0A6M1RL44</accession>
<dbReference type="InterPro" id="IPR018247">
    <property type="entry name" value="EF_Hand_1_Ca_BS"/>
</dbReference>
<dbReference type="Gene3D" id="1.10.238.10">
    <property type="entry name" value="EF-hand"/>
    <property type="match status" value="1"/>
</dbReference>
<evidence type="ECO:0000259" key="2">
    <source>
        <dbReference type="PROSITE" id="PS50222"/>
    </source>
</evidence>
<sequence length="647" mass="73058">MPLPPESATPMQRRTQTAVCATLAILLLFSLWWLACALESRLPQTAPAAVLNADRIYQHNHILTLHIRVAPDQWDALQPPAGPNPFGPGPRGPFNAANAVNERALASVWMRDADANRDGFVTRREWQNHAQTTFTQWATSSSNTLNLQDLQRALNDTPNPIARGITAMLIGPEGKRNGIGSVFGLDFAFVRADLEIEGHLFPNVGLRYKGNGTFLEARESPKKSFKIQLDHFIPRQRLADVQTLNLQNQITDASYMNEVLAYQLYRDAGVPAPRTAYARLYLTVPGRYDHTFLGLYTLTEAVDRHFLLRHFGTKRGALFKPVTSSLFADLGSDWDAYRQIYDPKTPLYTEQKQRLIELCRLVTHADDSTFAARIGNYIDLPEFARFMAVMVYLSDIDGLLGPGQNLYLHLHPKTQLFQFIPWDQDRSWGQFDRISQQQRDQLSIHRPWQGQNPFLERMFRVGHFKQLYLRELDRLTQTLCTPERIARQVDHIAALIRPAVGEEAGDRLATFDRIVAGELIPRPSFGPFPREPLKPIKPFVRDRTDSIRQQLAGLSKGLEPGEGFPMGPPGGARGSGLGSFATPLATRCDSDRNGQISLQEFVSGMLDLFQHWDTNHDNQLRFLELYAGIQQTLTPPPASFPPRREPP</sequence>
<feature type="region of interest" description="Disordered" evidence="1">
    <location>
        <begin position="556"/>
        <end position="578"/>
    </location>
</feature>
<dbReference type="GO" id="GO:0005509">
    <property type="term" value="F:calcium ion binding"/>
    <property type="evidence" value="ECO:0007669"/>
    <property type="project" value="InterPro"/>
</dbReference>
<name>A0A6M1RL44_9BACT</name>
<feature type="domain" description="EF-hand" evidence="2">
    <location>
        <begin position="589"/>
        <end position="611"/>
    </location>
</feature>
<dbReference type="AlphaFoldDB" id="A0A6M1RL44"/>
<proteinExistence type="predicted"/>
<dbReference type="Pfam" id="PF13202">
    <property type="entry name" value="EF-hand_5"/>
    <property type="match status" value="1"/>
</dbReference>
<gene>
    <name evidence="3" type="ORF">G4L39_13945</name>
</gene>
<dbReference type="Pfam" id="PF08757">
    <property type="entry name" value="CotH"/>
    <property type="match status" value="1"/>
</dbReference>
<evidence type="ECO:0000256" key="1">
    <source>
        <dbReference type="SAM" id="MobiDB-lite"/>
    </source>
</evidence>
<comment type="caution">
    <text evidence="3">The sequence shown here is derived from an EMBL/GenBank/DDBJ whole genome shotgun (WGS) entry which is preliminary data.</text>
</comment>
<reference evidence="3 4" key="1">
    <citation type="submission" date="2020-02" db="EMBL/GenBank/DDBJ databases">
        <title>Draft genome sequence of Limisphaera ngatamarikiensis NGM72.4T, a thermophilic Verrucomicrobia grouped in subdivision 3.</title>
        <authorList>
            <person name="Carere C.R."/>
            <person name="Steen J."/>
            <person name="Hugenholtz P."/>
            <person name="Stott M.B."/>
        </authorList>
    </citation>
    <scope>NUCLEOTIDE SEQUENCE [LARGE SCALE GENOMIC DNA]</scope>
    <source>
        <strain evidence="3 4">NGM72.4</strain>
    </source>
</reference>
<dbReference type="SUPFAM" id="SSF47473">
    <property type="entry name" value="EF-hand"/>
    <property type="match status" value="1"/>
</dbReference>
<dbReference type="PANTHER" id="PTHR40050">
    <property type="entry name" value="INNER SPORE COAT PROTEIN H"/>
    <property type="match status" value="1"/>
</dbReference>
<dbReference type="Proteomes" id="UP000477311">
    <property type="component" value="Unassembled WGS sequence"/>
</dbReference>
<dbReference type="EMBL" id="JAAKYA010000095">
    <property type="protein sequence ID" value="NGO40486.1"/>
    <property type="molecule type" value="Genomic_DNA"/>
</dbReference>
<feature type="non-terminal residue" evidence="3">
    <location>
        <position position="647"/>
    </location>
</feature>
<dbReference type="InterPro" id="IPR011992">
    <property type="entry name" value="EF-hand-dom_pair"/>
</dbReference>
<protein>
    <recommendedName>
        <fullName evidence="2">EF-hand domain-containing protein</fullName>
    </recommendedName>
</protein>
<dbReference type="InterPro" id="IPR002048">
    <property type="entry name" value="EF_hand_dom"/>
</dbReference>
<organism evidence="3 4">
    <name type="scientific">Limisphaera ngatamarikiensis</name>
    <dbReference type="NCBI Taxonomy" id="1324935"/>
    <lineage>
        <taxon>Bacteria</taxon>
        <taxon>Pseudomonadati</taxon>
        <taxon>Verrucomicrobiota</taxon>
        <taxon>Verrucomicrobiia</taxon>
        <taxon>Limisphaerales</taxon>
        <taxon>Limisphaeraceae</taxon>
        <taxon>Limisphaera</taxon>
    </lineage>
</organism>
<dbReference type="PROSITE" id="PS00018">
    <property type="entry name" value="EF_HAND_1"/>
    <property type="match status" value="2"/>
</dbReference>
<keyword evidence="4" id="KW-1185">Reference proteome</keyword>
<dbReference type="PROSITE" id="PS50222">
    <property type="entry name" value="EF_HAND_2"/>
    <property type="match status" value="1"/>
</dbReference>
<dbReference type="PANTHER" id="PTHR40050:SF1">
    <property type="entry name" value="INNER SPORE COAT PROTEIN H"/>
    <property type="match status" value="1"/>
</dbReference>
<dbReference type="InterPro" id="IPR014867">
    <property type="entry name" value="Spore_coat_CotH_CotH2/3/7"/>
</dbReference>